<keyword evidence="9" id="KW-1185">Reference proteome</keyword>
<reference evidence="8 9" key="1">
    <citation type="submission" date="2016-04" db="EMBL/GenBank/DDBJ databases">
        <title>Complete Genome Sequence of Halotalea alkalilenta IHB B 13600.</title>
        <authorList>
            <person name="Swarnkar M.K."/>
            <person name="Sharma A."/>
            <person name="Kaushal K."/>
            <person name="Soni R."/>
            <person name="Rana S."/>
            <person name="Singh A.K."/>
            <person name="Gulati A."/>
        </authorList>
    </citation>
    <scope>NUCLEOTIDE SEQUENCE [LARGE SCALE GENOMIC DNA]</scope>
    <source>
        <strain evidence="8 9">IHB B 13600</strain>
    </source>
</reference>
<dbReference type="PANTHER" id="PTHR43124">
    <property type="entry name" value="PURINE EFFLUX PUMP PBUE"/>
    <property type="match status" value="1"/>
</dbReference>
<evidence type="ECO:0000259" key="7">
    <source>
        <dbReference type="PROSITE" id="PS50850"/>
    </source>
</evidence>
<proteinExistence type="predicted"/>
<dbReference type="InterPro" id="IPR011701">
    <property type="entry name" value="MFS"/>
</dbReference>
<dbReference type="KEGG" id="haa:A5892_07470"/>
<evidence type="ECO:0000256" key="3">
    <source>
        <dbReference type="ARBA" id="ARBA00022692"/>
    </source>
</evidence>
<feature type="transmembrane region" description="Helical" evidence="6">
    <location>
        <begin position="251"/>
        <end position="275"/>
    </location>
</feature>
<evidence type="ECO:0000256" key="6">
    <source>
        <dbReference type="SAM" id="Phobius"/>
    </source>
</evidence>
<feature type="domain" description="Major facilitator superfamily (MFS) profile" evidence="7">
    <location>
        <begin position="20"/>
        <end position="393"/>
    </location>
</feature>
<keyword evidence="4 6" id="KW-1133">Transmembrane helix</keyword>
<dbReference type="PROSITE" id="PS50850">
    <property type="entry name" value="MFS"/>
    <property type="match status" value="1"/>
</dbReference>
<dbReference type="Gene3D" id="1.20.1250.20">
    <property type="entry name" value="MFS general substrate transporter like domains"/>
    <property type="match status" value="2"/>
</dbReference>
<gene>
    <name evidence="8" type="ORF">A5892_07470</name>
</gene>
<dbReference type="CDD" id="cd17324">
    <property type="entry name" value="MFS_NepI_like"/>
    <property type="match status" value="1"/>
</dbReference>
<dbReference type="PANTHER" id="PTHR43124:SF3">
    <property type="entry name" value="CHLORAMPHENICOL EFFLUX PUMP RV0191"/>
    <property type="match status" value="1"/>
</dbReference>
<feature type="transmembrane region" description="Helical" evidence="6">
    <location>
        <begin position="307"/>
        <end position="324"/>
    </location>
</feature>
<evidence type="ECO:0000256" key="5">
    <source>
        <dbReference type="ARBA" id="ARBA00023136"/>
    </source>
</evidence>
<dbReference type="SUPFAM" id="SSF103473">
    <property type="entry name" value="MFS general substrate transporter"/>
    <property type="match status" value="1"/>
</dbReference>
<feature type="transmembrane region" description="Helical" evidence="6">
    <location>
        <begin position="174"/>
        <end position="196"/>
    </location>
</feature>
<accession>A0A172YJX5</accession>
<feature type="transmembrane region" description="Helical" evidence="6">
    <location>
        <begin position="217"/>
        <end position="239"/>
    </location>
</feature>
<dbReference type="InterPro" id="IPR020846">
    <property type="entry name" value="MFS_dom"/>
</dbReference>
<feature type="transmembrane region" description="Helical" evidence="6">
    <location>
        <begin position="21"/>
        <end position="42"/>
    </location>
</feature>
<dbReference type="GO" id="GO:0005886">
    <property type="term" value="C:plasma membrane"/>
    <property type="evidence" value="ECO:0007669"/>
    <property type="project" value="UniProtKB-SubCell"/>
</dbReference>
<dbReference type="Proteomes" id="UP000077875">
    <property type="component" value="Chromosome"/>
</dbReference>
<evidence type="ECO:0000313" key="9">
    <source>
        <dbReference type="Proteomes" id="UP000077875"/>
    </source>
</evidence>
<feature type="transmembrane region" description="Helical" evidence="6">
    <location>
        <begin position="345"/>
        <end position="364"/>
    </location>
</feature>
<evidence type="ECO:0000256" key="4">
    <source>
        <dbReference type="ARBA" id="ARBA00022989"/>
    </source>
</evidence>
<feature type="transmembrane region" description="Helical" evidence="6">
    <location>
        <begin position="282"/>
        <end position="301"/>
    </location>
</feature>
<evidence type="ECO:0000256" key="2">
    <source>
        <dbReference type="ARBA" id="ARBA00022475"/>
    </source>
</evidence>
<keyword evidence="5 6" id="KW-0472">Membrane</keyword>
<keyword evidence="3 6" id="KW-0812">Transmembrane</keyword>
<dbReference type="AlphaFoldDB" id="A0A172YJX5"/>
<feature type="transmembrane region" description="Helical" evidence="6">
    <location>
        <begin position="370"/>
        <end position="389"/>
    </location>
</feature>
<keyword evidence="2" id="KW-1003">Cell membrane</keyword>
<name>A0A172YJX5_9GAMM</name>
<organism evidence="8 9">
    <name type="scientific">Halotalea alkalilenta</name>
    <dbReference type="NCBI Taxonomy" id="376489"/>
    <lineage>
        <taxon>Bacteria</taxon>
        <taxon>Pseudomonadati</taxon>
        <taxon>Pseudomonadota</taxon>
        <taxon>Gammaproteobacteria</taxon>
        <taxon>Oceanospirillales</taxon>
        <taxon>Halomonadaceae</taxon>
        <taxon>Halotalea</taxon>
    </lineage>
</organism>
<dbReference type="InterPro" id="IPR050189">
    <property type="entry name" value="MFS_Efflux_Transporters"/>
</dbReference>
<feature type="transmembrane region" description="Helical" evidence="6">
    <location>
        <begin position="148"/>
        <end position="168"/>
    </location>
</feature>
<feature type="transmembrane region" description="Helical" evidence="6">
    <location>
        <begin position="62"/>
        <end position="79"/>
    </location>
</feature>
<feature type="transmembrane region" description="Helical" evidence="6">
    <location>
        <begin position="118"/>
        <end position="136"/>
    </location>
</feature>
<sequence>MSSEQLNSGVPLSSSRTALAILALAVGGFGIGTGEFSIMGLLPELAAGLGIDETRAGGLISAYALGVVVGAPLIAVGAARWPRRWLLLALMGLYAAGNFASALVPGFLPMLLVRFVSGLPHGAYFGVAALVAASLVEPHRRGRAVGRVMLGLTVATLIGNPIAVWLGQLLGWRSAFAAVGMISLLTVALLVVFLPDDRTAASSSPLQELGALRNPDIWLTLGIGAIGFGGMFCVLSYIAPTLTQVSGLSPGWVPVALAAFGLGTIIGSQVGGWLADRGTLSTIGWILLWSLAVMLLFPFAARSAWSILPATLLVGTIVAMVPALQIRLMDVAADAQTLAASLNHSAFNVGNALGAWLGGIAAAYADDWAVTGWVGALLAIGGLVLFVIVRQRERG</sequence>
<evidence type="ECO:0000313" key="8">
    <source>
        <dbReference type="EMBL" id="ANF59548.1"/>
    </source>
</evidence>
<dbReference type="EMBL" id="CP015243">
    <property type="protein sequence ID" value="ANF59548.1"/>
    <property type="molecule type" value="Genomic_DNA"/>
</dbReference>
<dbReference type="GO" id="GO:0022857">
    <property type="term" value="F:transmembrane transporter activity"/>
    <property type="evidence" value="ECO:0007669"/>
    <property type="project" value="InterPro"/>
</dbReference>
<dbReference type="Pfam" id="PF07690">
    <property type="entry name" value="MFS_1"/>
    <property type="match status" value="1"/>
</dbReference>
<comment type="subcellular location">
    <subcellularLocation>
        <location evidence="1">Cell membrane</location>
        <topology evidence="1">Multi-pass membrane protein</topology>
    </subcellularLocation>
</comment>
<protein>
    <submittedName>
        <fullName evidence="8">MFS transporter</fullName>
    </submittedName>
</protein>
<evidence type="ECO:0000256" key="1">
    <source>
        <dbReference type="ARBA" id="ARBA00004651"/>
    </source>
</evidence>
<feature type="transmembrane region" description="Helical" evidence="6">
    <location>
        <begin position="86"/>
        <end position="112"/>
    </location>
</feature>
<dbReference type="InterPro" id="IPR036259">
    <property type="entry name" value="MFS_trans_sf"/>
</dbReference>